<keyword evidence="8" id="KW-1185">Reference proteome</keyword>
<dbReference type="RefSeq" id="WP_068835181.1">
    <property type="nucleotide sequence ID" value="NZ_JBHSMX010000010.1"/>
</dbReference>
<dbReference type="GO" id="GO:0008311">
    <property type="term" value="F:double-stranded DNA 3'-5' DNA exonuclease activity"/>
    <property type="evidence" value="ECO:0007669"/>
    <property type="project" value="UniProtKB-EC"/>
</dbReference>
<dbReference type="InterPro" id="IPR036691">
    <property type="entry name" value="Endo/exonu/phosph_ase_sf"/>
</dbReference>
<evidence type="ECO:0000256" key="5">
    <source>
        <dbReference type="ARBA" id="ARBA00022842"/>
    </source>
</evidence>
<evidence type="ECO:0000256" key="3">
    <source>
        <dbReference type="ARBA" id="ARBA00022723"/>
    </source>
</evidence>
<dbReference type="InterPro" id="IPR004808">
    <property type="entry name" value="AP_endonuc_1"/>
</dbReference>
<dbReference type="NCBIfam" id="TIGR00633">
    <property type="entry name" value="xth"/>
    <property type="match status" value="1"/>
</dbReference>
<gene>
    <name evidence="7" type="ORF">ACFPP7_04960</name>
</gene>
<reference evidence="8" key="1">
    <citation type="journal article" date="2019" name="Int. J. Syst. Evol. Microbiol.">
        <title>The Global Catalogue of Microorganisms (GCM) 10K type strain sequencing project: providing services to taxonomists for standard genome sequencing and annotation.</title>
        <authorList>
            <consortium name="The Broad Institute Genomics Platform"/>
            <consortium name="The Broad Institute Genome Sequencing Center for Infectious Disease"/>
            <person name="Wu L."/>
            <person name="Ma J."/>
        </authorList>
    </citation>
    <scope>NUCLEOTIDE SEQUENCE [LARGE SCALE GENOMIC DNA]</scope>
    <source>
        <strain evidence="8">CGMCC 4.7277</strain>
    </source>
</reference>
<comment type="cofactor">
    <cofactor evidence="1">
        <name>Mg(2+)</name>
        <dbReference type="ChEBI" id="CHEBI:18420"/>
    </cofactor>
</comment>
<accession>A0ABW0Q615</accession>
<sequence length="306" mass="33995">MFKLTSLNLNGIRSAASKGVQEWLAQSMPDCICVQELKAQAADVSGKFEEIAGLKGHFHFAEKKGYSGVAVYTRHEPSDVIVGYGSTEFDAEGRYVELRFDTPKRKLSIISAYFPSGSSGEERQAAKFRFLAEFYPHLLALKTTRDFVLCGDINIAHQEIDLKNFKGNKNNSGFLPEERAWMTELLRDAELANEAADELIAPTLVASRTAPPPEGAAFSLGRPGGKIPPQGGGMVDVYRKLQPTATDAAYTWWSNRGQAYAKNVGWRLDYHLATPAFAALARHEHIYKEQRFSDHAPISVDYDFKL</sequence>
<evidence type="ECO:0000256" key="1">
    <source>
        <dbReference type="ARBA" id="ARBA00001946"/>
    </source>
</evidence>
<dbReference type="Proteomes" id="UP001596084">
    <property type="component" value="Unassembled WGS sequence"/>
</dbReference>
<evidence type="ECO:0000259" key="6">
    <source>
        <dbReference type="Pfam" id="PF03372"/>
    </source>
</evidence>
<comment type="caution">
    <text evidence="7">The sequence shown here is derived from an EMBL/GenBank/DDBJ whole genome shotgun (WGS) entry which is preliminary data.</text>
</comment>
<dbReference type="EC" id="3.1.11.2" evidence="7"/>
<dbReference type="EMBL" id="JBHSMX010000010">
    <property type="protein sequence ID" value="MFC5520265.1"/>
    <property type="molecule type" value="Genomic_DNA"/>
</dbReference>
<dbReference type="PANTHER" id="PTHR22748">
    <property type="entry name" value="AP ENDONUCLEASE"/>
    <property type="match status" value="1"/>
</dbReference>
<organism evidence="7 8">
    <name type="scientific">Polaromonas jejuensis</name>
    <dbReference type="NCBI Taxonomy" id="457502"/>
    <lineage>
        <taxon>Bacteria</taxon>
        <taxon>Pseudomonadati</taxon>
        <taxon>Pseudomonadota</taxon>
        <taxon>Betaproteobacteria</taxon>
        <taxon>Burkholderiales</taxon>
        <taxon>Comamonadaceae</taxon>
        <taxon>Polaromonas</taxon>
    </lineage>
</organism>
<dbReference type="SUPFAM" id="SSF56219">
    <property type="entry name" value="DNase I-like"/>
    <property type="match status" value="1"/>
</dbReference>
<keyword evidence="4 7" id="KW-0378">Hydrolase</keyword>
<evidence type="ECO:0000313" key="8">
    <source>
        <dbReference type="Proteomes" id="UP001596084"/>
    </source>
</evidence>
<dbReference type="InterPro" id="IPR005135">
    <property type="entry name" value="Endo/exonuclease/phosphatase"/>
</dbReference>
<dbReference type="Gene3D" id="3.60.10.10">
    <property type="entry name" value="Endonuclease/exonuclease/phosphatase"/>
    <property type="match status" value="1"/>
</dbReference>
<dbReference type="Pfam" id="PF03372">
    <property type="entry name" value="Exo_endo_phos"/>
    <property type="match status" value="1"/>
</dbReference>
<dbReference type="CDD" id="cd10281">
    <property type="entry name" value="Nape_like_AP-endo"/>
    <property type="match status" value="1"/>
</dbReference>
<feature type="domain" description="Endonuclease/exonuclease/phosphatase" evidence="6">
    <location>
        <begin position="6"/>
        <end position="295"/>
    </location>
</feature>
<dbReference type="PANTHER" id="PTHR22748:SF6">
    <property type="entry name" value="DNA-(APURINIC OR APYRIMIDINIC SITE) ENDONUCLEASE"/>
    <property type="match status" value="1"/>
</dbReference>
<evidence type="ECO:0000256" key="2">
    <source>
        <dbReference type="ARBA" id="ARBA00007092"/>
    </source>
</evidence>
<protein>
    <submittedName>
        <fullName evidence="7">Exodeoxyribonuclease III</fullName>
        <ecNumber evidence="7">3.1.11.2</ecNumber>
    </submittedName>
</protein>
<comment type="similarity">
    <text evidence="2">Belongs to the DNA repair enzymes AP/ExoA family.</text>
</comment>
<keyword evidence="5" id="KW-0460">Magnesium</keyword>
<keyword evidence="3" id="KW-0479">Metal-binding</keyword>
<proteinExistence type="inferred from homology"/>
<evidence type="ECO:0000256" key="4">
    <source>
        <dbReference type="ARBA" id="ARBA00022801"/>
    </source>
</evidence>
<name>A0ABW0Q615_9BURK</name>
<evidence type="ECO:0000313" key="7">
    <source>
        <dbReference type="EMBL" id="MFC5520265.1"/>
    </source>
</evidence>
<dbReference type="PROSITE" id="PS51435">
    <property type="entry name" value="AP_NUCLEASE_F1_4"/>
    <property type="match status" value="1"/>
</dbReference>